<proteinExistence type="predicted"/>
<dbReference type="PANTHER" id="PTHR31992:SF316">
    <property type="entry name" value="DOF ZINC FINGER PROTEIN DOF1.2"/>
    <property type="match status" value="1"/>
</dbReference>
<keyword evidence="2 8" id="KW-0863">Zinc-finger</keyword>
<reference evidence="13" key="2">
    <citation type="submission" date="2025-08" db="UniProtKB">
        <authorList>
            <consortium name="RefSeq"/>
        </authorList>
    </citation>
    <scope>IDENTIFICATION</scope>
    <source>
        <tissue evidence="13">Leaf</tissue>
    </source>
</reference>
<dbReference type="GO" id="GO:0003700">
    <property type="term" value="F:DNA-binding transcription factor activity"/>
    <property type="evidence" value="ECO:0007669"/>
    <property type="project" value="UniProtKB-UniRule"/>
</dbReference>
<keyword evidence="6 9" id="KW-0804">Transcription</keyword>
<dbReference type="GO" id="GO:0005634">
    <property type="term" value="C:nucleus"/>
    <property type="evidence" value="ECO:0007669"/>
    <property type="project" value="UniProtKB-SubCell"/>
</dbReference>
<comment type="subcellular location">
    <subcellularLocation>
        <location evidence="8 9">Nucleus</location>
    </subcellularLocation>
</comment>
<evidence type="ECO:0000313" key="13">
    <source>
        <dbReference type="RefSeq" id="XP_030524562.1"/>
    </source>
</evidence>
<protein>
    <recommendedName>
        <fullName evidence="9">Dof zinc finger protein</fullName>
    </recommendedName>
</protein>
<evidence type="ECO:0000313" key="12">
    <source>
        <dbReference type="Proteomes" id="UP000827889"/>
    </source>
</evidence>
<feature type="region of interest" description="Disordered" evidence="10">
    <location>
        <begin position="72"/>
        <end position="132"/>
    </location>
</feature>
<dbReference type="Pfam" id="PF02701">
    <property type="entry name" value="Zn_ribbon_Dof"/>
    <property type="match status" value="1"/>
</dbReference>
<reference evidence="12" key="1">
    <citation type="submission" date="2025-05" db="UniProtKB">
        <authorList>
            <consortium name="RefSeq"/>
        </authorList>
    </citation>
    <scope>NUCLEOTIDE SEQUENCE [LARGE SCALE GENOMIC DNA]</scope>
</reference>
<accession>A0A8B8NPX6</accession>
<keyword evidence="5 8" id="KW-0238">DNA-binding</keyword>
<evidence type="ECO:0000256" key="3">
    <source>
        <dbReference type="ARBA" id="ARBA00022833"/>
    </source>
</evidence>
<evidence type="ECO:0000256" key="6">
    <source>
        <dbReference type="ARBA" id="ARBA00023163"/>
    </source>
</evidence>
<evidence type="ECO:0000256" key="8">
    <source>
        <dbReference type="PROSITE-ProRule" id="PRU00071"/>
    </source>
</evidence>
<evidence type="ECO:0000256" key="9">
    <source>
        <dbReference type="RuleBase" id="RU369094"/>
    </source>
</evidence>
<evidence type="ECO:0000256" key="1">
    <source>
        <dbReference type="ARBA" id="ARBA00022723"/>
    </source>
</evidence>
<dbReference type="OrthoDB" id="1927254at2759"/>
<dbReference type="Proteomes" id="UP000827889">
    <property type="component" value="Chromosome 2"/>
</dbReference>
<evidence type="ECO:0000256" key="5">
    <source>
        <dbReference type="ARBA" id="ARBA00023125"/>
    </source>
</evidence>
<sequence length="271" mass="28918">MFAPSSDQAALFQRWGAAGHGGIPAAAPSCPRCASGHTKFCYYNNYSLSQPRYFCKSCRRYWTKGGSIRNVPVGGGCRKNRRGAAKPSSRSQAPASGQPEHASLAVGQPDSVGRDQGVESPQSGSPAAAAGEPDIDMAAVFAKFLNYEQTKSSSQDLTGLTSSAVTPESVQTAASLDLVGEPAEPPLEAPHFELEGLFMETNGFDHHESAGDLLWGDTDTTSCLANFGWQPMVQLQDIGTSPSDDQFRLLPTNDNFWSSFDLSGFELSSRP</sequence>
<evidence type="ECO:0000256" key="10">
    <source>
        <dbReference type="SAM" id="MobiDB-lite"/>
    </source>
</evidence>
<dbReference type="KEGG" id="rarg:115736850"/>
<dbReference type="RefSeq" id="XP_030524562.1">
    <property type="nucleotide sequence ID" value="XM_030668702.2"/>
</dbReference>
<gene>
    <name evidence="13" type="primary">LOC115736850</name>
</gene>
<feature type="domain" description="Dof-type" evidence="11">
    <location>
        <begin position="28"/>
        <end position="82"/>
    </location>
</feature>
<dbReference type="GO" id="GO:0008270">
    <property type="term" value="F:zinc ion binding"/>
    <property type="evidence" value="ECO:0007669"/>
    <property type="project" value="UniProtKB-KW"/>
</dbReference>
<keyword evidence="7 8" id="KW-0539">Nucleus</keyword>
<dbReference type="InterPro" id="IPR045174">
    <property type="entry name" value="Dof"/>
</dbReference>
<keyword evidence="1 9" id="KW-0479">Metal-binding</keyword>
<evidence type="ECO:0000256" key="7">
    <source>
        <dbReference type="ARBA" id="ARBA00023242"/>
    </source>
</evidence>
<keyword evidence="12" id="KW-1185">Reference proteome</keyword>
<dbReference type="GO" id="GO:0003677">
    <property type="term" value="F:DNA binding"/>
    <property type="evidence" value="ECO:0007669"/>
    <property type="project" value="UniProtKB-UniRule"/>
</dbReference>
<comment type="function">
    <text evidence="9">Transcription factor that binds specifically to a 5'-AA[AG]G-3' consensus core sequence.</text>
</comment>
<evidence type="ECO:0000256" key="2">
    <source>
        <dbReference type="ARBA" id="ARBA00022771"/>
    </source>
</evidence>
<organism evidence="12 13">
    <name type="scientific">Rhodamnia argentea</name>
    <dbReference type="NCBI Taxonomy" id="178133"/>
    <lineage>
        <taxon>Eukaryota</taxon>
        <taxon>Viridiplantae</taxon>
        <taxon>Streptophyta</taxon>
        <taxon>Embryophyta</taxon>
        <taxon>Tracheophyta</taxon>
        <taxon>Spermatophyta</taxon>
        <taxon>Magnoliopsida</taxon>
        <taxon>eudicotyledons</taxon>
        <taxon>Gunneridae</taxon>
        <taxon>Pentapetalae</taxon>
        <taxon>rosids</taxon>
        <taxon>malvids</taxon>
        <taxon>Myrtales</taxon>
        <taxon>Myrtaceae</taxon>
        <taxon>Myrtoideae</taxon>
        <taxon>Myrteae</taxon>
        <taxon>Australasian group</taxon>
        <taxon>Rhodamnia</taxon>
    </lineage>
</organism>
<dbReference type="AlphaFoldDB" id="A0A8B8NPX6"/>
<keyword evidence="4 9" id="KW-0805">Transcription regulation</keyword>
<evidence type="ECO:0000256" key="4">
    <source>
        <dbReference type="ARBA" id="ARBA00023015"/>
    </source>
</evidence>
<feature type="compositionally biased region" description="Low complexity" evidence="10">
    <location>
        <begin position="119"/>
        <end position="132"/>
    </location>
</feature>
<dbReference type="PANTHER" id="PTHR31992">
    <property type="entry name" value="DOF ZINC FINGER PROTEIN DOF1.4-RELATED"/>
    <property type="match status" value="1"/>
</dbReference>
<dbReference type="PROSITE" id="PS50884">
    <property type="entry name" value="ZF_DOF_2"/>
    <property type="match status" value="1"/>
</dbReference>
<keyword evidence="3 9" id="KW-0862">Zinc</keyword>
<evidence type="ECO:0000259" key="11">
    <source>
        <dbReference type="PROSITE" id="PS50884"/>
    </source>
</evidence>
<dbReference type="InterPro" id="IPR003851">
    <property type="entry name" value="Znf_Dof"/>
</dbReference>
<dbReference type="GeneID" id="115736850"/>
<dbReference type="PROSITE" id="PS01361">
    <property type="entry name" value="ZF_DOF_1"/>
    <property type="match status" value="1"/>
</dbReference>
<name>A0A8B8NPX6_9MYRT</name>